<accession>A0A1B9E6J1</accession>
<keyword evidence="3" id="KW-1185">Reference proteome</keyword>
<proteinExistence type="predicted"/>
<feature type="domain" description="Glycosyltransferase 2-like" evidence="1">
    <location>
        <begin position="27"/>
        <end position="127"/>
    </location>
</feature>
<reference evidence="2 3" key="1">
    <citation type="submission" date="2016-03" db="EMBL/GenBank/DDBJ databases">
        <authorList>
            <person name="Ploux O."/>
        </authorList>
    </citation>
    <scope>NUCLEOTIDE SEQUENCE [LARGE SCALE GENOMIC DNA]</scope>
    <source>
        <strain evidence="2 3">LPB0076</strain>
    </source>
</reference>
<dbReference type="SUPFAM" id="SSF53448">
    <property type="entry name" value="Nucleotide-diphospho-sugar transferases"/>
    <property type="match status" value="1"/>
</dbReference>
<evidence type="ECO:0000259" key="1">
    <source>
        <dbReference type="Pfam" id="PF00535"/>
    </source>
</evidence>
<comment type="caution">
    <text evidence="2">The sequence shown here is derived from an EMBL/GenBank/DDBJ whole genome shotgun (WGS) entry which is preliminary data.</text>
</comment>
<sequence>MISRLGFKPTKTNNIKSELLKSTNEITIVIPVKNNQNGIELFLEQFFKTHKSENYPKEIIIVDNNSKPSLKIETKKYPLTIKILSCSKIGPASARNFGVESVKSEWILFTDSDCIPTANLLTGYLKNQNYSIGYAGNIISESKDLISKYYEEQEILIPPEVYQNGKKPRPDYLVTANCLVWKKAFEIVGGFNEEIKIAGGEDIDLGFKFLNIGELSYAFDSVSKHNFGGGISDFKNRFIRYGLGNKIISEIYNLDLEPKLFKPNKKTIVNYLLAYLQYKWLKKGYRMKQNIKKKTTANSGLAQLGF</sequence>
<dbReference type="CDD" id="cd00761">
    <property type="entry name" value="Glyco_tranf_GTA_type"/>
    <property type="match status" value="1"/>
</dbReference>
<dbReference type="InterPro" id="IPR001173">
    <property type="entry name" value="Glyco_trans_2-like"/>
</dbReference>
<dbReference type="STRING" id="1763534.GCA_001831475_01973"/>
<dbReference type="Pfam" id="PF00535">
    <property type="entry name" value="Glycos_transf_2"/>
    <property type="match status" value="1"/>
</dbReference>
<dbReference type="PANTHER" id="PTHR43685">
    <property type="entry name" value="GLYCOSYLTRANSFERASE"/>
    <property type="match status" value="1"/>
</dbReference>
<evidence type="ECO:0000313" key="2">
    <source>
        <dbReference type="EMBL" id="OCB77570.1"/>
    </source>
</evidence>
<dbReference type="Gene3D" id="3.90.550.10">
    <property type="entry name" value="Spore Coat Polysaccharide Biosynthesis Protein SpsA, Chain A"/>
    <property type="match status" value="1"/>
</dbReference>
<dbReference type="PANTHER" id="PTHR43685:SF2">
    <property type="entry name" value="GLYCOSYLTRANSFERASE 2-LIKE DOMAIN-CONTAINING PROTEIN"/>
    <property type="match status" value="1"/>
</dbReference>
<gene>
    <name evidence="2" type="ORF">LPBF_03985</name>
</gene>
<dbReference type="EMBL" id="LVEP01000015">
    <property type="protein sequence ID" value="OCB77570.1"/>
    <property type="molecule type" value="Genomic_DNA"/>
</dbReference>
<dbReference type="AlphaFoldDB" id="A0A1B9E6J1"/>
<dbReference type="Proteomes" id="UP000093510">
    <property type="component" value="Unassembled WGS sequence"/>
</dbReference>
<evidence type="ECO:0000313" key="3">
    <source>
        <dbReference type="Proteomes" id="UP000093510"/>
    </source>
</evidence>
<dbReference type="InterPro" id="IPR050834">
    <property type="entry name" value="Glycosyltransf_2"/>
</dbReference>
<dbReference type="InterPro" id="IPR029044">
    <property type="entry name" value="Nucleotide-diphossugar_trans"/>
</dbReference>
<name>A0A1B9E6J1_9FLAO</name>
<protein>
    <recommendedName>
        <fullName evidence="1">Glycosyltransferase 2-like domain-containing protein</fullName>
    </recommendedName>
</protein>
<organism evidence="2 3">
    <name type="scientific">Flavobacterium crassostreae</name>
    <dbReference type="NCBI Taxonomy" id="1763534"/>
    <lineage>
        <taxon>Bacteria</taxon>
        <taxon>Pseudomonadati</taxon>
        <taxon>Bacteroidota</taxon>
        <taxon>Flavobacteriia</taxon>
        <taxon>Flavobacteriales</taxon>
        <taxon>Flavobacteriaceae</taxon>
        <taxon>Flavobacterium</taxon>
    </lineage>
</organism>